<evidence type="ECO:0000256" key="3">
    <source>
        <dbReference type="ARBA" id="ARBA00022448"/>
    </source>
</evidence>
<feature type="transmembrane region" description="Helical" evidence="7">
    <location>
        <begin position="317"/>
        <end position="338"/>
    </location>
</feature>
<reference evidence="10" key="1">
    <citation type="journal article" date="2014" name="Science">
        <title>Ancient hybridizations among the ancestral genomes of bread wheat.</title>
        <authorList>
            <consortium name="International Wheat Genome Sequencing Consortium,"/>
            <person name="Marcussen T."/>
            <person name="Sandve S.R."/>
            <person name="Heier L."/>
            <person name="Spannagl M."/>
            <person name="Pfeifer M."/>
            <person name="Jakobsen K.S."/>
            <person name="Wulff B.B."/>
            <person name="Steuernagel B."/>
            <person name="Mayer K.F."/>
            <person name="Olsen O.A."/>
        </authorList>
    </citation>
    <scope>NUCLEOTIDE SEQUENCE [LARGE SCALE GENOMIC DNA]</scope>
    <source>
        <strain evidence="10">cv. AL8/78</strain>
    </source>
</reference>
<reference evidence="9" key="5">
    <citation type="journal article" date="2021" name="G3 (Bethesda)">
        <title>Aegilops tauschii genome assembly Aet v5.0 features greater sequence contiguity and improved annotation.</title>
        <authorList>
            <person name="Wang L."/>
            <person name="Zhu T."/>
            <person name="Rodriguez J.C."/>
            <person name="Deal K.R."/>
            <person name="Dubcovsky J."/>
            <person name="McGuire P.E."/>
            <person name="Lux T."/>
            <person name="Spannagl M."/>
            <person name="Mayer K.F.X."/>
            <person name="Baldrich P."/>
            <person name="Meyers B.C."/>
            <person name="Huo N."/>
            <person name="Gu Y.Q."/>
            <person name="Zhou H."/>
            <person name="Devos K.M."/>
            <person name="Bennetzen J.L."/>
            <person name="Unver T."/>
            <person name="Budak H."/>
            <person name="Gulick P.J."/>
            <person name="Galiba G."/>
            <person name="Kalapos B."/>
            <person name="Nelson D.R."/>
            <person name="Li P."/>
            <person name="You F.M."/>
            <person name="Luo M.C."/>
            <person name="Dvorak J."/>
        </authorList>
    </citation>
    <scope>NUCLEOTIDE SEQUENCE [LARGE SCALE GENOMIC DNA]</scope>
    <source>
        <strain evidence="9">cv. AL8/78</strain>
    </source>
</reference>
<comment type="caution">
    <text evidence="7">Lacks conserved residue(s) required for the propagation of feature annotation.</text>
</comment>
<evidence type="ECO:0000256" key="5">
    <source>
        <dbReference type="ARBA" id="ARBA00022989"/>
    </source>
</evidence>
<dbReference type="Gramene" id="AET2Gv20914300.13">
    <property type="protein sequence ID" value="AET2Gv20914300.13"/>
    <property type="gene ID" value="AET2Gv20914300"/>
</dbReference>
<evidence type="ECO:0000256" key="2">
    <source>
        <dbReference type="ARBA" id="ARBA00007556"/>
    </source>
</evidence>
<feature type="region of interest" description="Disordered" evidence="8">
    <location>
        <begin position="97"/>
        <end position="124"/>
    </location>
</feature>
<feature type="compositionally biased region" description="Low complexity" evidence="8">
    <location>
        <begin position="97"/>
        <end position="108"/>
    </location>
</feature>
<dbReference type="GO" id="GO:0005548">
    <property type="term" value="F:phospholipid transporter activity"/>
    <property type="evidence" value="ECO:0007669"/>
    <property type="project" value="TreeGrafter"/>
</dbReference>
<keyword evidence="5 7" id="KW-1133">Transmembrane helix</keyword>
<reference evidence="9" key="4">
    <citation type="submission" date="2019-03" db="UniProtKB">
        <authorList>
            <consortium name="EnsemblPlants"/>
        </authorList>
    </citation>
    <scope>IDENTIFICATION</scope>
</reference>
<keyword evidence="10" id="KW-1185">Reference proteome</keyword>
<feature type="transmembrane region" description="Helical" evidence="7">
    <location>
        <begin position="171"/>
        <end position="191"/>
    </location>
</feature>
<feature type="transmembrane region" description="Helical" evidence="7">
    <location>
        <begin position="258"/>
        <end position="281"/>
    </location>
</feature>
<name>A0A453CPP8_AEGTS</name>
<dbReference type="PANTHER" id="PTHR30188">
    <property type="entry name" value="ABC TRANSPORTER PERMEASE PROTEIN-RELATED"/>
    <property type="match status" value="1"/>
</dbReference>
<feature type="compositionally biased region" description="Pro residues" evidence="8">
    <location>
        <begin position="20"/>
        <end position="34"/>
    </location>
</feature>
<comment type="subcellular location">
    <subcellularLocation>
        <location evidence="1">Membrane</location>
        <topology evidence="1">Multi-pass membrane protein</topology>
    </subcellularLocation>
</comment>
<feature type="compositionally biased region" description="Low complexity" evidence="8">
    <location>
        <begin position="35"/>
        <end position="46"/>
    </location>
</feature>
<dbReference type="EnsemblPlants" id="AET2Gv20914300.13">
    <property type="protein sequence ID" value="AET2Gv20914300.13"/>
    <property type="gene ID" value="AET2Gv20914300"/>
</dbReference>
<evidence type="ECO:0008006" key="11">
    <source>
        <dbReference type="Google" id="ProtNLM"/>
    </source>
</evidence>
<keyword evidence="6 7" id="KW-0472">Membrane</keyword>
<evidence type="ECO:0000256" key="4">
    <source>
        <dbReference type="ARBA" id="ARBA00022692"/>
    </source>
</evidence>
<organism evidence="9 10">
    <name type="scientific">Aegilops tauschii subsp. strangulata</name>
    <name type="common">Goatgrass</name>
    <dbReference type="NCBI Taxonomy" id="200361"/>
    <lineage>
        <taxon>Eukaryota</taxon>
        <taxon>Viridiplantae</taxon>
        <taxon>Streptophyta</taxon>
        <taxon>Embryophyta</taxon>
        <taxon>Tracheophyta</taxon>
        <taxon>Spermatophyta</taxon>
        <taxon>Magnoliopsida</taxon>
        <taxon>Liliopsida</taxon>
        <taxon>Poales</taxon>
        <taxon>Poaceae</taxon>
        <taxon>BOP clade</taxon>
        <taxon>Pooideae</taxon>
        <taxon>Triticodae</taxon>
        <taxon>Triticeae</taxon>
        <taxon>Triticinae</taxon>
        <taxon>Aegilops</taxon>
    </lineage>
</organism>
<reference evidence="10" key="2">
    <citation type="journal article" date="2017" name="Nat. Plants">
        <title>The Aegilops tauschii genome reveals multiple impacts of transposons.</title>
        <authorList>
            <person name="Zhao G."/>
            <person name="Zou C."/>
            <person name="Li K."/>
            <person name="Wang K."/>
            <person name="Li T."/>
            <person name="Gao L."/>
            <person name="Zhang X."/>
            <person name="Wang H."/>
            <person name="Yang Z."/>
            <person name="Liu X."/>
            <person name="Jiang W."/>
            <person name="Mao L."/>
            <person name="Kong X."/>
            <person name="Jiao Y."/>
            <person name="Jia J."/>
        </authorList>
    </citation>
    <scope>NUCLEOTIDE SEQUENCE [LARGE SCALE GENOMIC DNA]</scope>
    <source>
        <strain evidence="10">cv. AL8/78</strain>
    </source>
</reference>
<evidence type="ECO:0000313" key="10">
    <source>
        <dbReference type="Proteomes" id="UP000015105"/>
    </source>
</evidence>
<dbReference type="InterPro" id="IPR003453">
    <property type="entry name" value="ABC_MlaE_roteobac"/>
</dbReference>
<sequence length="386" mass="40322">PLSWPTRDSFLPADTAIPHRFPPTPTRPPRPPLSRSPATATATDTMSSTTAGAALLLRPTSATTNPLLRLASPCPKSHLLRLHSPRRRLPVLRLSLTPPATAGSNSAPSPSPPPPSATPPPPLFSNWTPPRAIWRGLSALLLAGQVFHRVLTGRVHRRNLLAQLRRVGPGSAGVSLLTAAFVGMAFTIQFVREFTRLGLHRSVGGVLALALARELTPVVTAVVAAGRVGSAFAAELGTMQVSEQTDTLRVLGSQPIDYLVVPRVLACVLALPVLTLISFALGLASSAFLADAVFGVSTSIILESARKALRPWDLISALIKSQVFGAIIAVVSCAWGVTTHGGAKGVGESTTSAVVISLVGIFIADFALSCLFFQAGAGDSLKHAMG</sequence>
<reference evidence="9" key="3">
    <citation type="journal article" date="2017" name="Nature">
        <title>Genome sequence of the progenitor of the wheat D genome Aegilops tauschii.</title>
        <authorList>
            <person name="Luo M.C."/>
            <person name="Gu Y.Q."/>
            <person name="Puiu D."/>
            <person name="Wang H."/>
            <person name="Twardziok S.O."/>
            <person name="Deal K.R."/>
            <person name="Huo N."/>
            <person name="Zhu T."/>
            <person name="Wang L."/>
            <person name="Wang Y."/>
            <person name="McGuire P.E."/>
            <person name="Liu S."/>
            <person name="Long H."/>
            <person name="Ramasamy R.K."/>
            <person name="Rodriguez J.C."/>
            <person name="Van S.L."/>
            <person name="Yuan L."/>
            <person name="Wang Z."/>
            <person name="Xia Z."/>
            <person name="Xiao L."/>
            <person name="Anderson O.D."/>
            <person name="Ouyang S."/>
            <person name="Liang Y."/>
            <person name="Zimin A.V."/>
            <person name="Pertea G."/>
            <person name="Qi P."/>
            <person name="Bennetzen J.L."/>
            <person name="Dai X."/>
            <person name="Dawson M.W."/>
            <person name="Muller H.G."/>
            <person name="Kugler K."/>
            <person name="Rivarola-Duarte L."/>
            <person name="Spannagl M."/>
            <person name="Mayer K.F.X."/>
            <person name="Lu F.H."/>
            <person name="Bevan M.W."/>
            <person name="Leroy P."/>
            <person name="Li P."/>
            <person name="You F.M."/>
            <person name="Sun Q."/>
            <person name="Liu Z."/>
            <person name="Lyons E."/>
            <person name="Wicker T."/>
            <person name="Salzberg S.L."/>
            <person name="Devos K.M."/>
            <person name="Dvorak J."/>
        </authorList>
    </citation>
    <scope>NUCLEOTIDE SEQUENCE [LARGE SCALE GENOMIC DNA]</scope>
    <source>
        <strain evidence="9">cv. AL8/78</strain>
    </source>
</reference>
<dbReference type="Pfam" id="PF02405">
    <property type="entry name" value="MlaE"/>
    <property type="match status" value="1"/>
</dbReference>
<keyword evidence="4 7" id="KW-0812">Transmembrane</keyword>
<dbReference type="Proteomes" id="UP000015105">
    <property type="component" value="Chromosome 2D"/>
</dbReference>
<evidence type="ECO:0000313" key="9">
    <source>
        <dbReference type="EnsemblPlants" id="AET2Gv20914300.13"/>
    </source>
</evidence>
<evidence type="ECO:0000256" key="8">
    <source>
        <dbReference type="SAM" id="MobiDB-lite"/>
    </source>
</evidence>
<proteinExistence type="inferred from homology"/>
<evidence type="ECO:0000256" key="7">
    <source>
        <dbReference type="RuleBase" id="RU362044"/>
    </source>
</evidence>
<protein>
    <recommendedName>
        <fullName evidence="11">ABC transporter permease</fullName>
    </recommendedName>
</protein>
<evidence type="ECO:0000256" key="6">
    <source>
        <dbReference type="ARBA" id="ARBA00023136"/>
    </source>
</evidence>
<feature type="transmembrane region" description="Helical" evidence="7">
    <location>
        <begin position="350"/>
        <end position="373"/>
    </location>
</feature>
<feature type="compositionally biased region" description="Pro residues" evidence="8">
    <location>
        <begin position="109"/>
        <end position="123"/>
    </location>
</feature>
<dbReference type="GO" id="GO:0043190">
    <property type="term" value="C:ATP-binding cassette (ABC) transporter complex"/>
    <property type="evidence" value="ECO:0007669"/>
    <property type="project" value="InterPro"/>
</dbReference>
<dbReference type="NCBIfam" id="TIGR00056">
    <property type="entry name" value="MlaE family lipid ABC transporter permease subunit"/>
    <property type="match status" value="1"/>
</dbReference>
<dbReference type="PANTHER" id="PTHR30188:SF4">
    <property type="entry name" value="PROTEIN TRIGALACTOSYLDIACYLGLYCEROL 1, CHLOROPLASTIC"/>
    <property type="match status" value="1"/>
</dbReference>
<accession>A0A453CPP8</accession>
<comment type="similarity">
    <text evidence="2 7">Belongs to the MlaE permease family.</text>
</comment>
<feature type="region of interest" description="Disordered" evidence="8">
    <location>
        <begin position="1"/>
        <end position="46"/>
    </location>
</feature>
<evidence type="ECO:0000256" key="1">
    <source>
        <dbReference type="ARBA" id="ARBA00004141"/>
    </source>
</evidence>
<dbReference type="AlphaFoldDB" id="A0A453CPP8"/>
<keyword evidence="3" id="KW-0813">Transport</keyword>
<dbReference type="InterPro" id="IPR030802">
    <property type="entry name" value="Permease_MalE"/>
</dbReference>